<dbReference type="PANTHER" id="PTHR12318">
    <property type="entry name" value="TESTOSTERONE-REGULATED PROTEIN RP2"/>
    <property type="match status" value="1"/>
</dbReference>
<dbReference type="PROSITE" id="PS51462">
    <property type="entry name" value="NUDIX"/>
    <property type="match status" value="1"/>
</dbReference>
<dbReference type="GO" id="GO:0016818">
    <property type="term" value="F:hydrolase activity, acting on acid anhydrides, in phosphorus-containing anhydrides"/>
    <property type="evidence" value="ECO:0007669"/>
    <property type="project" value="InterPro"/>
</dbReference>
<comment type="cofactor">
    <cofactor evidence="1">
        <name>Mn(2+)</name>
        <dbReference type="ChEBI" id="CHEBI:29035"/>
    </cofactor>
</comment>
<evidence type="ECO:0000256" key="5">
    <source>
        <dbReference type="ARBA" id="ARBA00022842"/>
    </source>
</evidence>
<dbReference type="SUPFAM" id="SSF55811">
    <property type="entry name" value="Nudix"/>
    <property type="match status" value="1"/>
</dbReference>
<reference evidence="8 9" key="1">
    <citation type="submission" date="2018-02" db="EMBL/GenBank/DDBJ databases">
        <title>Draft genome sequence of Mycobacterium virginiense isolated from mud of a swine farm in Japan.</title>
        <authorList>
            <person name="Ohya K."/>
        </authorList>
    </citation>
    <scope>NUCLEOTIDE SEQUENCE [LARGE SCALE GENOMIC DNA]</scope>
    <source>
        <strain evidence="8 9">GF75</strain>
    </source>
</reference>
<evidence type="ECO:0000313" key="9">
    <source>
        <dbReference type="Proteomes" id="UP000237911"/>
    </source>
</evidence>
<feature type="domain" description="Nudix hydrolase" evidence="7">
    <location>
        <begin position="10"/>
        <end position="219"/>
    </location>
</feature>
<dbReference type="InterPro" id="IPR015797">
    <property type="entry name" value="NUDIX_hydrolase-like_dom_sf"/>
</dbReference>
<dbReference type="Gene3D" id="3.90.79.10">
    <property type="entry name" value="Nucleoside Triphosphate Pyrophosphohydrolase"/>
    <property type="match status" value="1"/>
</dbReference>
<evidence type="ECO:0000313" key="8">
    <source>
        <dbReference type="EMBL" id="PQM53391.1"/>
    </source>
</evidence>
<proteinExistence type="predicted"/>
<keyword evidence="6" id="KW-0464">Manganese</keyword>
<dbReference type="InterPro" id="IPR039121">
    <property type="entry name" value="NUDT19"/>
</dbReference>
<dbReference type="InterPro" id="IPR000086">
    <property type="entry name" value="NUDIX_hydrolase_dom"/>
</dbReference>
<comment type="cofactor">
    <cofactor evidence="2">
        <name>Mg(2+)</name>
        <dbReference type="ChEBI" id="CHEBI:18420"/>
    </cofactor>
</comment>
<evidence type="ECO:0000256" key="2">
    <source>
        <dbReference type="ARBA" id="ARBA00001946"/>
    </source>
</evidence>
<keyword evidence="4 8" id="KW-0378">Hydrolase</keyword>
<gene>
    <name evidence="8" type="ORF">C5U48_04330</name>
</gene>
<protein>
    <submittedName>
        <fullName evidence="8">NUDIX hydrolase</fullName>
    </submittedName>
</protein>
<keyword evidence="3" id="KW-0479">Metal-binding</keyword>
<evidence type="ECO:0000259" key="7">
    <source>
        <dbReference type="PROSITE" id="PS51462"/>
    </source>
</evidence>
<dbReference type="RefSeq" id="WP_046284960.1">
    <property type="nucleotide sequence ID" value="NZ_CP092430.2"/>
</dbReference>
<evidence type="ECO:0000256" key="4">
    <source>
        <dbReference type="ARBA" id="ARBA00022801"/>
    </source>
</evidence>
<dbReference type="Proteomes" id="UP000237911">
    <property type="component" value="Unassembled WGS sequence"/>
</dbReference>
<name>A0A9X7IQ88_9MYCO</name>
<sequence>MNEPQPPPLPTRPAATVMLVREDAAGGAGLDVFLMRRHAAMEFAAGVMVFPGGGVDDRDRSTEIAWHGPEPTWWAQRFGVDVDLAAALVCAAARETFEESGVLFAGPADDPDRVVSDASVYAESRRALNAGELSFADFLRTENLVLHAELLRPWANWVTPEAERTRRYDTYFFVGALPVGQRADGENTESDRAGWLTPEAAIEDFAAGNSFLLPPTWTQLDSLIGRSIEAVMAVERQIVVVQPDLARRGDNWEIEFFNSDRYNAARGKRWPG</sequence>
<accession>A0A9X7IQ88</accession>
<dbReference type="CDD" id="cd18870">
    <property type="entry name" value="NUDIX_AcylCoAdiphos_Nudt19"/>
    <property type="match status" value="1"/>
</dbReference>
<comment type="caution">
    <text evidence="8">The sequence shown here is derived from an EMBL/GenBank/DDBJ whole genome shotgun (WGS) entry which is preliminary data.</text>
</comment>
<evidence type="ECO:0000256" key="1">
    <source>
        <dbReference type="ARBA" id="ARBA00001936"/>
    </source>
</evidence>
<evidence type="ECO:0000256" key="3">
    <source>
        <dbReference type="ARBA" id="ARBA00022723"/>
    </source>
</evidence>
<dbReference type="EMBL" id="PUEV01000015">
    <property type="protein sequence ID" value="PQM53391.1"/>
    <property type="molecule type" value="Genomic_DNA"/>
</dbReference>
<keyword evidence="5" id="KW-0460">Magnesium</keyword>
<organism evidence="8 9">
    <name type="scientific">Mycolicibacter virginiensis</name>
    <dbReference type="NCBI Taxonomy" id="1795032"/>
    <lineage>
        <taxon>Bacteria</taxon>
        <taxon>Bacillati</taxon>
        <taxon>Actinomycetota</taxon>
        <taxon>Actinomycetes</taxon>
        <taxon>Mycobacteriales</taxon>
        <taxon>Mycobacteriaceae</taxon>
        <taxon>Mycolicibacter</taxon>
    </lineage>
</organism>
<evidence type="ECO:0000256" key="6">
    <source>
        <dbReference type="ARBA" id="ARBA00023211"/>
    </source>
</evidence>
<dbReference type="AlphaFoldDB" id="A0A9X7IQ88"/>
<dbReference type="GO" id="GO:0046872">
    <property type="term" value="F:metal ion binding"/>
    <property type="evidence" value="ECO:0007669"/>
    <property type="project" value="UniProtKB-KW"/>
</dbReference>
<dbReference type="PANTHER" id="PTHR12318:SF0">
    <property type="entry name" value="ACYL-COENZYME A DIPHOSPHATASE NUDT19"/>
    <property type="match status" value="1"/>
</dbReference>
<keyword evidence="9" id="KW-1185">Reference proteome</keyword>